<reference evidence="3 4" key="1">
    <citation type="journal article" date="2015" name="Genome Announc.">
        <title>Genome Assemblies of Three Soil-Associated Devosia species: D. insulae, D. limi, and D. soli.</title>
        <authorList>
            <person name="Hassan Y.I."/>
            <person name="Lepp D."/>
            <person name="Zhou T."/>
        </authorList>
    </citation>
    <scope>NUCLEOTIDE SEQUENCE [LARGE SCALE GENOMIC DNA]</scope>
    <source>
        <strain evidence="3 4">DS-56</strain>
    </source>
</reference>
<evidence type="ECO:0000313" key="3">
    <source>
        <dbReference type="EMBL" id="OEO29273.1"/>
    </source>
</evidence>
<evidence type="ECO:0000256" key="1">
    <source>
        <dbReference type="SAM" id="MobiDB-lite"/>
    </source>
</evidence>
<evidence type="ECO:0000313" key="4">
    <source>
        <dbReference type="Proteomes" id="UP000095463"/>
    </source>
</evidence>
<keyword evidence="2" id="KW-0732">Signal</keyword>
<name>A0A1E5XKY5_9HYPH</name>
<dbReference type="Proteomes" id="UP000095463">
    <property type="component" value="Unassembled WGS sequence"/>
</dbReference>
<feature type="signal peptide" evidence="2">
    <location>
        <begin position="1"/>
        <end position="23"/>
    </location>
</feature>
<comment type="caution">
    <text evidence="3">The sequence shown here is derived from an EMBL/GenBank/DDBJ whole genome shotgun (WGS) entry which is preliminary data.</text>
</comment>
<dbReference type="RefSeq" id="WP_069911425.1">
    <property type="nucleotide sequence ID" value="NZ_LAJE02000292.1"/>
</dbReference>
<keyword evidence="4" id="KW-1185">Reference proteome</keyword>
<organism evidence="3 4">
    <name type="scientific">Devosia insulae DS-56</name>
    <dbReference type="NCBI Taxonomy" id="1116389"/>
    <lineage>
        <taxon>Bacteria</taxon>
        <taxon>Pseudomonadati</taxon>
        <taxon>Pseudomonadota</taxon>
        <taxon>Alphaproteobacteria</taxon>
        <taxon>Hyphomicrobiales</taxon>
        <taxon>Devosiaceae</taxon>
        <taxon>Devosia</taxon>
    </lineage>
</organism>
<sequence>MHRLTTLLTLCVALLALLSPSFAAGVCIANSGLPTLSASHDGGPAHLPNPCEMQGGKRVMPPQPELSRRVVEVPRATVAQWALGLADQPMRQGRSPIAELPPPRLG</sequence>
<proteinExistence type="predicted"/>
<gene>
    <name evidence="3" type="ORF">VW23_026240</name>
</gene>
<dbReference type="AlphaFoldDB" id="A0A1E5XKY5"/>
<protein>
    <submittedName>
        <fullName evidence="3">Uncharacterized protein</fullName>
    </submittedName>
</protein>
<dbReference type="EMBL" id="LAJE02000292">
    <property type="protein sequence ID" value="OEO29273.1"/>
    <property type="molecule type" value="Genomic_DNA"/>
</dbReference>
<evidence type="ECO:0000256" key="2">
    <source>
        <dbReference type="SAM" id="SignalP"/>
    </source>
</evidence>
<accession>A0A1E5XKY5</accession>
<dbReference type="OrthoDB" id="7950566at2"/>
<feature type="chain" id="PRO_5009190236" evidence="2">
    <location>
        <begin position="24"/>
        <end position="106"/>
    </location>
</feature>
<feature type="region of interest" description="Disordered" evidence="1">
    <location>
        <begin position="38"/>
        <end position="61"/>
    </location>
</feature>